<protein>
    <submittedName>
        <fullName evidence="1">Uncharacterized protein</fullName>
    </submittedName>
</protein>
<dbReference type="InParanoid" id="A0A078A9E8"/>
<dbReference type="Proteomes" id="UP000039865">
    <property type="component" value="Unassembled WGS sequence"/>
</dbReference>
<evidence type="ECO:0000313" key="2">
    <source>
        <dbReference type="Proteomes" id="UP000039865"/>
    </source>
</evidence>
<name>A0A078A9E8_STYLE</name>
<dbReference type="EMBL" id="CCKQ01006881">
    <property type="protein sequence ID" value="CDW78222.1"/>
    <property type="molecule type" value="Genomic_DNA"/>
</dbReference>
<sequence>MKLESIRDLELISYELVGKIVCVAYFKFLKQVSAPQTAHYCIVYFIHTQQEYRKQGHAAILTGIIVHCMREHFSLRAAKENHSLNDSRSLNYEVKNDGSQFELSTKVQPRQQEKPQKNDSLRNTVAPLKIAANQQHQCAIDFDDNALIAESSMSVITSKSKWGAINKHCTVDGCSTKKVINCSNWPSHVKSHATISMLKESVCFIACRSAECDICPLVTQTDTKYGKNIVLICSMCIEEKRTGIFVKGVSPYVSNVQRFTLGKWHAQETQRQQLNDSFQSYLEQNAYLDIDMQDETSPQQQYQQFYMPNVPFAKRQKVQDFSYEFNAWCLYHMHSHSIGNQ</sequence>
<accession>A0A078A9E8</accession>
<organism evidence="1 2">
    <name type="scientific">Stylonychia lemnae</name>
    <name type="common">Ciliate</name>
    <dbReference type="NCBI Taxonomy" id="5949"/>
    <lineage>
        <taxon>Eukaryota</taxon>
        <taxon>Sar</taxon>
        <taxon>Alveolata</taxon>
        <taxon>Ciliophora</taxon>
        <taxon>Intramacronucleata</taxon>
        <taxon>Spirotrichea</taxon>
        <taxon>Stichotrichia</taxon>
        <taxon>Sporadotrichida</taxon>
        <taxon>Oxytrichidae</taxon>
        <taxon>Stylonychinae</taxon>
        <taxon>Stylonychia</taxon>
    </lineage>
</organism>
<reference evidence="1 2" key="1">
    <citation type="submission" date="2014-06" db="EMBL/GenBank/DDBJ databases">
        <authorList>
            <person name="Swart Estienne"/>
        </authorList>
    </citation>
    <scope>NUCLEOTIDE SEQUENCE [LARGE SCALE GENOMIC DNA]</scope>
    <source>
        <strain evidence="1 2">130c</strain>
    </source>
</reference>
<keyword evidence="2" id="KW-1185">Reference proteome</keyword>
<evidence type="ECO:0000313" key="1">
    <source>
        <dbReference type="EMBL" id="CDW78222.1"/>
    </source>
</evidence>
<dbReference type="AlphaFoldDB" id="A0A078A9E8"/>
<gene>
    <name evidence="1" type="primary">Contig13324.g14219</name>
    <name evidence="1" type="ORF">STYLEM_7196</name>
</gene>
<proteinExistence type="predicted"/>